<dbReference type="InterPro" id="IPR036388">
    <property type="entry name" value="WH-like_DNA-bd_sf"/>
</dbReference>
<comment type="caution">
    <text evidence="6">The sequence shown here is derived from an EMBL/GenBank/DDBJ whole genome shotgun (WGS) entry which is preliminary data.</text>
</comment>
<dbReference type="RefSeq" id="WP_183333558.1">
    <property type="nucleotide sequence ID" value="NZ_BMHX01000003.1"/>
</dbReference>
<dbReference type="Proteomes" id="UP000588017">
    <property type="component" value="Unassembled WGS sequence"/>
</dbReference>
<evidence type="ECO:0000256" key="3">
    <source>
        <dbReference type="ARBA" id="ARBA00023163"/>
    </source>
</evidence>
<dbReference type="GO" id="GO:0006950">
    <property type="term" value="P:response to stress"/>
    <property type="evidence" value="ECO:0007669"/>
    <property type="project" value="TreeGrafter"/>
</dbReference>
<dbReference type="PROSITE" id="PS50995">
    <property type="entry name" value="HTH_MARR_2"/>
    <property type="match status" value="1"/>
</dbReference>
<dbReference type="GO" id="GO:0003700">
    <property type="term" value="F:DNA-binding transcription factor activity"/>
    <property type="evidence" value="ECO:0007669"/>
    <property type="project" value="InterPro"/>
</dbReference>
<evidence type="ECO:0000313" key="7">
    <source>
        <dbReference type="Proteomes" id="UP000588017"/>
    </source>
</evidence>
<evidence type="ECO:0000256" key="4">
    <source>
        <dbReference type="SAM" id="MobiDB-lite"/>
    </source>
</evidence>
<keyword evidence="2 6" id="KW-0238">DNA-binding</keyword>
<dbReference type="InterPro" id="IPR039422">
    <property type="entry name" value="MarR/SlyA-like"/>
</dbReference>
<organism evidence="6 7">
    <name type="scientific">Chelatococcus composti</name>
    <dbReference type="NCBI Taxonomy" id="1743235"/>
    <lineage>
        <taxon>Bacteria</taxon>
        <taxon>Pseudomonadati</taxon>
        <taxon>Pseudomonadota</taxon>
        <taxon>Alphaproteobacteria</taxon>
        <taxon>Hyphomicrobiales</taxon>
        <taxon>Chelatococcaceae</taxon>
        <taxon>Chelatococcus</taxon>
    </lineage>
</organism>
<dbReference type="EMBL" id="JACHEH010000003">
    <property type="protein sequence ID" value="MBB6167716.1"/>
    <property type="molecule type" value="Genomic_DNA"/>
</dbReference>
<evidence type="ECO:0000256" key="1">
    <source>
        <dbReference type="ARBA" id="ARBA00023015"/>
    </source>
</evidence>
<dbReference type="GO" id="GO:0003677">
    <property type="term" value="F:DNA binding"/>
    <property type="evidence" value="ECO:0007669"/>
    <property type="project" value="UniProtKB-KW"/>
</dbReference>
<evidence type="ECO:0000313" key="6">
    <source>
        <dbReference type="EMBL" id="MBB6167716.1"/>
    </source>
</evidence>
<feature type="domain" description="HTH marR-type" evidence="5">
    <location>
        <begin position="6"/>
        <end position="138"/>
    </location>
</feature>
<dbReference type="Pfam" id="PF12802">
    <property type="entry name" value="MarR_2"/>
    <property type="match status" value="1"/>
</dbReference>
<accession>A0A841KCJ2</accession>
<reference evidence="6 7" key="1">
    <citation type="submission" date="2020-08" db="EMBL/GenBank/DDBJ databases">
        <title>Genomic Encyclopedia of Type Strains, Phase IV (KMG-IV): sequencing the most valuable type-strain genomes for metagenomic binning, comparative biology and taxonomic classification.</title>
        <authorList>
            <person name="Goeker M."/>
        </authorList>
    </citation>
    <scope>NUCLEOTIDE SEQUENCE [LARGE SCALE GENOMIC DNA]</scope>
    <source>
        <strain evidence="6 7">DSM 101465</strain>
    </source>
</reference>
<dbReference type="SUPFAM" id="SSF46785">
    <property type="entry name" value="Winged helix' DNA-binding domain"/>
    <property type="match status" value="1"/>
</dbReference>
<dbReference type="Gene3D" id="1.10.10.10">
    <property type="entry name" value="Winged helix-like DNA-binding domain superfamily/Winged helix DNA-binding domain"/>
    <property type="match status" value="1"/>
</dbReference>
<dbReference type="PRINTS" id="PR00598">
    <property type="entry name" value="HTHMARR"/>
</dbReference>
<evidence type="ECO:0000259" key="5">
    <source>
        <dbReference type="PROSITE" id="PS50995"/>
    </source>
</evidence>
<dbReference type="InterPro" id="IPR000835">
    <property type="entry name" value="HTH_MarR-typ"/>
</dbReference>
<dbReference type="InterPro" id="IPR036390">
    <property type="entry name" value="WH_DNA-bd_sf"/>
</dbReference>
<name>A0A841KCJ2_9HYPH</name>
<sequence length="169" mass="18299">MKHPVAKSVGWALVHAARLHRTRVGERLNRLGLFPGQEQVLQALVGGRTLTMGELASLLRVKPPTASKTVARLAAQGLVERATEPGDARVVVVRLTEEGARRASSIDNLWNEVENELLRGLDNKDRKRLRKLLRKVARNLAASGTADGAMGLDDDPDDMEDTPAVASVG</sequence>
<dbReference type="PANTHER" id="PTHR33164:SF64">
    <property type="entry name" value="TRANSCRIPTIONAL REGULATOR SLYA"/>
    <property type="match status" value="1"/>
</dbReference>
<feature type="region of interest" description="Disordered" evidence="4">
    <location>
        <begin position="145"/>
        <end position="169"/>
    </location>
</feature>
<proteinExistence type="predicted"/>
<dbReference type="SMART" id="SM00529">
    <property type="entry name" value="HTH_DTXR"/>
    <property type="match status" value="1"/>
</dbReference>
<keyword evidence="7" id="KW-1185">Reference proteome</keyword>
<protein>
    <submittedName>
        <fullName evidence="6">DNA-binding MarR family transcriptional regulator</fullName>
    </submittedName>
</protein>
<evidence type="ECO:0000256" key="2">
    <source>
        <dbReference type="ARBA" id="ARBA00023125"/>
    </source>
</evidence>
<feature type="compositionally biased region" description="Acidic residues" evidence="4">
    <location>
        <begin position="152"/>
        <end position="161"/>
    </location>
</feature>
<keyword evidence="1" id="KW-0805">Transcription regulation</keyword>
<dbReference type="GO" id="GO:0046914">
    <property type="term" value="F:transition metal ion binding"/>
    <property type="evidence" value="ECO:0007669"/>
    <property type="project" value="InterPro"/>
</dbReference>
<keyword evidence="3" id="KW-0804">Transcription</keyword>
<dbReference type="InterPro" id="IPR022689">
    <property type="entry name" value="Iron_dep_repressor"/>
</dbReference>
<dbReference type="PANTHER" id="PTHR33164">
    <property type="entry name" value="TRANSCRIPTIONAL REGULATOR, MARR FAMILY"/>
    <property type="match status" value="1"/>
</dbReference>
<dbReference type="AlphaFoldDB" id="A0A841KCJ2"/>
<dbReference type="SMART" id="SM00347">
    <property type="entry name" value="HTH_MARR"/>
    <property type="match status" value="1"/>
</dbReference>
<gene>
    <name evidence="6" type="ORF">HNQ73_001339</name>
</gene>